<reference evidence="5 6" key="1">
    <citation type="submission" date="2019-06" db="EMBL/GenBank/DDBJ databases">
        <title>Sequencing the genomes of 1000 actinobacteria strains.</title>
        <authorList>
            <person name="Klenk H.-P."/>
        </authorList>
    </citation>
    <scope>NUCLEOTIDE SEQUENCE [LARGE SCALE GENOMIC DNA]</scope>
    <source>
        <strain evidence="5 6">DSM 45301</strain>
    </source>
</reference>
<dbReference type="Proteomes" id="UP000315677">
    <property type="component" value="Unassembled WGS sequence"/>
</dbReference>
<evidence type="ECO:0000256" key="3">
    <source>
        <dbReference type="ARBA" id="ARBA00023163"/>
    </source>
</evidence>
<dbReference type="PANTHER" id="PTHR43537:SF24">
    <property type="entry name" value="GLUCONATE OPERON TRANSCRIPTIONAL REPRESSOR"/>
    <property type="match status" value="1"/>
</dbReference>
<proteinExistence type="predicted"/>
<dbReference type="GO" id="GO:0003677">
    <property type="term" value="F:DNA binding"/>
    <property type="evidence" value="ECO:0007669"/>
    <property type="project" value="UniProtKB-KW"/>
</dbReference>
<dbReference type="SMART" id="SM00345">
    <property type="entry name" value="HTH_GNTR"/>
    <property type="match status" value="1"/>
</dbReference>
<evidence type="ECO:0000256" key="1">
    <source>
        <dbReference type="ARBA" id="ARBA00023015"/>
    </source>
</evidence>
<dbReference type="Gene3D" id="1.10.10.10">
    <property type="entry name" value="Winged helix-like DNA-binding domain superfamily/Winged helix DNA-binding domain"/>
    <property type="match status" value="1"/>
</dbReference>
<dbReference type="GO" id="GO:0003700">
    <property type="term" value="F:DNA-binding transcription factor activity"/>
    <property type="evidence" value="ECO:0007669"/>
    <property type="project" value="InterPro"/>
</dbReference>
<keyword evidence="6" id="KW-1185">Reference proteome</keyword>
<dbReference type="InterPro" id="IPR036390">
    <property type="entry name" value="WH_DNA-bd_sf"/>
</dbReference>
<feature type="domain" description="HTH gntR-type" evidence="4">
    <location>
        <begin position="15"/>
        <end position="82"/>
    </location>
</feature>
<keyword evidence="2 5" id="KW-0238">DNA-binding</keyword>
<dbReference type="Gene3D" id="1.20.120.530">
    <property type="entry name" value="GntR ligand-binding domain-like"/>
    <property type="match status" value="1"/>
</dbReference>
<dbReference type="Pfam" id="PF00392">
    <property type="entry name" value="GntR"/>
    <property type="match status" value="1"/>
</dbReference>
<accession>A0A543DK50</accession>
<dbReference type="OrthoDB" id="3367236at2"/>
<dbReference type="SUPFAM" id="SSF46785">
    <property type="entry name" value="Winged helix' DNA-binding domain"/>
    <property type="match status" value="1"/>
</dbReference>
<dbReference type="SMART" id="SM00895">
    <property type="entry name" value="FCD"/>
    <property type="match status" value="1"/>
</dbReference>
<keyword evidence="3" id="KW-0804">Transcription</keyword>
<sequence>MADDPVFARSFELPKSRIDHVLEQIRSGILTQRLAPGRPLVEAELARELGVSKTPVREALKMLSLSGLVTFTPYKGASVRTVDEHLARSVYEVRILLEPEGLKRAVEAKSAFDRAAAVLGEAREAGMAGDRARLSLLNRTFHGLLYADCGNPVLIDILENLRDRAALISIVGWEKSPTWEEEWREHRKILGAALEGDAERAALLLRDHVQSFLDRTLAAMAAEE</sequence>
<evidence type="ECO:0000256" key="2">
    <source>
        <dbReference type="ARBA" id="ARBA00023125"/>
    </source>
</evidence>
<dbReference type="SUPFAM" id="SSF48008">
    <property type="entry name" value="GntR ligand-binding domain-like"/>
    <property type="match status" value="1"/>
</dbReference>
<dbReference type="InterPro" id="IPR011711">
    <property type="entry name" value="GntR_C"/>
</dbReference>
<organism evidence="5 6">
    <name type="scientific">Pseudonocardia kunmingensis</name>
    <dbReference type="NCBI Taxonomy" id="630975"/>
    <lineage>
        <taxon>Bacteria</taxon>
        <taxon>Bacillati</taxon>
        <taxon>Actinomycetota</taxon>
        <taxon>Actinomycetes</taxon>
        <taxon>Pseudonocardiales</taxon>
        <taxon>Pseudonocardiaceae</taxon>
        <taxon>Pseudonocardia</taxon>
    </lineage>
</organism>
<keyword evidence="1" id="KW-0805">Transcription regulation</keyword>
<dbReference type="AlphaFoldDB" id="A0A543DK50"/>
<dbReference type="EMBL" id="VFPA01000003">
    <property type="protein sequence ID" value="TQM09699.1"/>
    <property type="molecule type" value="Genomic_DNA"/>
</dbReference>
<dbReference type="InterPro" id="IPR036388">
    <property type="entry name" value="WH-like_DNA-bd_sf"/>
</dbReference>
<dbReference type="CDD" id="cd07377">
    <property type="entry name" value="WHTH_GntR"/>
    <property type="match status" value="1"/>
</dbReference>
<gene>
    <name evidence="5" type="ORF">FB558_5466</name>
</gene>
<dbReference type="RefSeq" id="WP_142058048.1">
    <property type="nucleotide sequence ID" value="NZ_VFPA01000003.1"/>
</dbReference>
<protein>
    <submittedName>
        <fullName evidence="5">DNA-binding GntR family transcriptional regulator</fullName>
    </submittedName>
</protein>
<name>A0A543DK50_9PSEU</name>
<evidence type="ECO:0000313" key="6">
    <source>
        <dbReference type="Proteomes" id="UP000315677"/>
    </source>
</evidence>
<dbReference type="PANTHER" id="PTHR43537">
    <property type="entry name" value="TRANSCRIPTIONAL REGULATOR, GNTR FAMILY"/>
    <property type="match status" value="1"/>
</dbReference>
<evidence type="ECO:0000259" key="4">
    <source>
        <dbReference type="PROSITE" id="PS50949"/>
    </source>
</evidence>
<dbReference type="PROSITE" id="PS50949">
    <property type="entry name" value="HTH_GNTR"/>
    <property type="match status" value="1"/>
</dbReference>
<evidence type="ECO:0000313" key="5">
    <source>
        <dbReference type="EMBL" id="TQM09699.1"/>
    </source>
</evidence>
<comment type="caution">
    <text evidence="5">The sequence shown here is derived from an EMBL/GenBank/DDBJ whole genome shotgun (WGS) entry which is preliminary data.</text>
</comment>
<dbReference type="InterPro" id="IPR008920">
    <property type="entry name" value="TF_FadR/GntR_C"/>
</dbReference>
<dbReference type="Pfam" id="PF07729">
    <property type="entry name" value="FCD"/>
    <property type="match status" value="1"/>
</dbReference>
<dbReference type="InterPro" id="IPR000524">
    <property type="entry name" value="Tscrpt_reg_HTH_GntR"/>
</dbReference>